<dbReference type="Proteomes" id="UP000325313">
    <property type="component" value="Unassembled WGS sequence"/>
</dbReference>
<sequence>MVHPVMEAARRKLVRKLVHRTILKDKKKSKSKSLSRSRPSQSTNHVMAFVDPQAKKRAWQEMIRQYSNGLIKARHPRVLTLELQRKEKVHKPRGTPARISNHSQGGFLRRSTRQPHPRNPPLDPTRDQLIAVPRSEMSDEDDDDGFLIERDLS</sequence>
<comment type="caution">
    <text evidence="2">The sequence shown here is derived from an EMBL/GenBank/DDBJ whole genome shotgun (WGS) entry which is preliminary data.</text>
</comment>
<feature type="compositionally biased region" description="Basic residues" evidence="1">
    <location>
        <begin position="22"/>
        <end position="35"/>
    </location>
</feature>
<evidence type="ECO:0000256" key="1">
    <source>
        <dbReference type="SAM" id="MobiDB-lite"/>
    </source>
</evidence>
<protein>
    <submittedName>
        <fullName evidence="2">Uncharacterized protein</fullName>
    </submittedName>
</protein>
<accession>A0A5B0RZL2</accession>
<proteinExistence type="predicted"/>
<feature type="region of interest" description="Disordered" evidence="1">
    <location>
        <begin position="83"/>
        <end position="153"/>
    </location>
</feature>
<dbReference type="AlphaFoldDB" id="A0A5B0RZL2"/>
<name>A0A5B0RZL2_PUCGR</name>
<feature type="region of interest" description="Disordered" evidence="1">
    <location>
        <begin position="22"/>
        <end position="50"/>
    </location>
</feature>
<evidence type="ECO:0000313" key="3">
    <source>
        <dbReference type="Proteomes" id="UP000325313"/>
    </source>
</evidence>
<evidence type="ECO:0000313" key="2">
    <source>
        <dbReference type="EMBL" id="KAA1130898.1"/>
    </source>
</evidence>
<dbReference type="EMBL" id="VDEP01000105">
    <property type="protein sequence ID" value="KAA1130898.1"/>
    <property type="molecule type" value="Genomic_DNA"/>
</dbReference>
<gene>
    <name evidence="2" type="ORF">PGTUg99_001519</name>
</gene>
<organism evidence="2 3">
    <name type="scientific">Puccinia graminis f. sp. tritici</name>
    <dbReference type="NCBI Taxonomy" id="56615"/>
    <lineage>
        <taxon>Eukaryota</taxon>
        <taxon>Fungi</taxon>
        <taxon>Dikarya</taxon>
        <taxon>Basidiomycota</taxon>
        <taxon>Pucciniomycotina</taxon>
        <taxon>Pucciniomycetes</taxon>
        <taxon>Pucciniales</taxon>
        <taxon>Pucciniaceae</taxon>
        <taxon>Puccinia</taxon>
    </lineage>
</organism>
<reference evidence="2 3" key="1">
    <citation type="submission" date="2019-05" db="EMBL/GenBank/DDBJ databases">
        <title>Emergence of the Ug99 lineage of the wheat stem rust pathogen through somatic hybridization.</title>
        <authorList>
            <person name="Li F."/>
            <person name="Upadhyaya N.M."/>
            <person name="Sperschneider J."/>
            <person name="Matny O."/>
            <person name="Nguyen-Phuc H."/>
            <person name="Mago R."/>
            <person name="Raley C."/>
            <person name="Miller M.E."/>
            <person name="Silverstein K.A.T."/>
            <person name="Henningsen E."/>
            <person name="Hirsch C.D."/>
            <person name="Visser B."/>
            <person name="Pretorius Z.A."/>
            <person name="Steffenson B.J."/>
            <person name="Schwessinger B."/>
            <person name="Dodds P.N."/>
            <person name="Figueroa M."/>
        </authorList>
    </citation>
    <scope>NUCLEOTIDE SEQUENCE [LARGE SCALE GENOMIC DNA]</scope>
    <source>
        <strain evidence="2 3">Ug99</strain>
    </source>
</reference>